<comment type="caution">
    <text evidence="2">The sequence shown here is derived from an EMBL/GenBank/DDBJ whole genome shotgun (WGS) entry which is preliminary data.</text>
</comment>
<evidence type="ECO:0000256" key="1">
    <source>
        <dbReference type="SAM" id="MobiDB-lite"/>
    </source>
</evidence>
<dbReference type="AlphaFoldDB" id="A0A9D4RRJ1"/>
<proteinExistence type="predicted"/>
<protein>
    <submittedName>
        <fullName evidence="2">Uncharacterized protein</fullName>
    </submittedName>
</protein>
<reference evidence="2" key="1">
    <citation type="journal article" date="2019" name="bioRxiv">
        <title>The Genome of the Zebra Mussel, Dreissena polymorpha: A Resource for Invasive Species Research.</title>
        <authorList>
            <person name="McCartney M.A."/>
            <person name="Auch B."/>
            <person name="Kono T."/>
            <person name="Mallez S."/>
            <person name="Zhang Y."/>
            <person name="Obille A."/>
            <person name="Becker A."/>
            <person name="Abrahante J.E."/>
            <person name="Garbe J."/>
            <person name="Badalamenti J.P."/>
            <person name="Herman A."/>
            <person name="Mangelson H."/>
            <person name="Liachko I."/>
            <person name="Sullivan S."/>
            <person name="Sone E.D."/>
            <person name="Koren S."/>
            <person name="Silverstein K.A.T."/>
            <person name="Beckman K.B."/>
            <person name="Gohl D.M."/>
        </authorList>
    </citation>
    <scope>NUCLEOTIDE SEQUENCE</scope>
    <source>
        <strain evidence="2">Duluth1</strain>
        <tissue evidence="2">Whole animal</tissue>
    </source>
</reference>
<evidence type="ECO:0000313" key="3">
    <source>
        <dbReference type="Proteomes" id="UP000828390"/>
    </source>
</evidence>
<sequence>MNIEHRPGRLHGNPDGLIRKPFKQCSREKDGISVKSINEACSAGLNLSEVQDADNTFSRLKYWVEAAENEI</sequence>
<dbReference type="Proteomes" id="UP000828390">
    <property type="component" value="Unassembled WGS sequence"/>
</dbReference>
<gene>
    <name evidence="2" type="ORF">DPMN_039340</name>
</gene>
<organism evidence="2 3">
    <name type="scientific">Dreissena polymorpha</name>
    <name type="common">Zebra mussel</name>
    <name type="synonym">Mytilus polymorpha</name>
    <dbReference type="NCBI Taxonomy" id="45954"/>
    <lineage>
        <taxon>Eukaryota</taxon>
        <taxon>Metazoa</taxon>
        <taxon>Spiralia</taxon>
        <taxon>Lophotrochozoa</taxon>
        <taxon>Mollusca</taxon>
        <taxon>Bivalvia</taxon>
        <taxon>Autobranchia</taxon>
        <taxon>Heteroconchia</taxon>
        <taxon>Euheterodonta</taxon>
        <taxon>Imparidentia</taxon>
        <taxon>Neoheterodontei</taxon>
        <taxon>Myida</taxon>
        <taxon>Dreissenoidea</taxon>
        <taxon>Dreissenidae</taxon>
        <taxon>Dreissena</taxon>
    </lineage>
</organism>
<dbReference type="EMBL" id="JAIWYP010000002">
    <property type="protein sequence ID" value="KAH3876060.1"/>
    <property type="molecule type" value="Genomic_DNA"/>
</dbReference>
<accession>A0A9D4RRJ1</accession>
<evidence type="ECO:0000313" key="2">
    <source>
        <dbReference type="EMBL" id="KAH3876060.1"/>
    </source>
</evidence>
<feature type="region of interest" description="Disordered" evidence="1">
    <location>
        <begin position="1"/>
        <end position="20"/>
    </location>
</feature>
<name>A0A9D4RRJ1_DREPO</name>
<keyword evidence="3" id="KW-1185">Reference proteome</keyword>
<reference evidence="2" key="2">
    <citation type="submission" date="2020-11" db="EMBL/GenBank/DDBJ databases">
        <authorList>
            <person name="McCartney M.A."/>
            <person name="Auch B."/>
            <person name="Kono T."/>
            <person name="Mallez S."/>
            <person name="Becker A."/>
            <person name="Gohl D.M."/>
            <person name="Silverstein K.A.T."/>
            <person name="Koren S."/>
            <person name="Bechman K.B."/>
            <person name="Herman A."/>
            <person name="Abrahante J.E."/>
            <person name="Garbe J."/>
        </authorList>
    </citation>
    <scope>NUCLEOTIDE SEQUENCE</scope>
    <source>
        <strain evidence="2">Duluth1</strain>
        <tissue evidence="2">Whole animal</tissue>
    </source>
</reference>